<reference evidence="4" key="1">
    <citation type="journal article" date="2019" name="Int. J. Syst. Evol. Microbiol.">
        <title>The Global Catalogue of Microorganisms (GCM) 10K type strain sequencing project: providing services to taxonomists for standard genome sequencing and annotation.</title>
        <authorList>
            <consortium name="The Broad Institute Genomics Platform"/>
            <consortium name="The Broad Institute Genome Sequencing Center for Infectious Disease"/>
            <person name="Wu L."/>
            <person name="Ma J."/>
        </authorList>
    </citation>
    <scope>NUCLEOTIDE SEQUENCE [LARGE SCALE GENOMIC DNA]</scope>
    <source>
        <strain evidence="4">CCM 7526</strain>
    </source>
</reference>
<keyword evidence="4" id="KW-1185">Reference proteome</keyword>
<organism evidence="3 4">
    <name type="scientific">Actinoplanes sichuanensis</name>
    <dbReference type="NCBI Taxonomy" id="512349"/>
    <lineage>
        <taxon>Bacteria</taxon>
        <taxon>Bacillati</taxon>
        <taxon>Actinomycetota</taxon>
        <taxon>Actinomycetes</taxon>
        <taxon>Micromonosporales</taxon>
        <taxon>Micromonosporaceae</taxon>
        <taxon>Actinoplanes</taxon>
    </lineage>
</organism>
<accession>A0ABW4A794</accession>
<feature type="region of interest" description="Disordered" evidence="1">
    <location>
        <begin position="1"/>
        <end position="37"/>
    </location>
</feature>
<feature type="compositionally biased region" description="Basic and acidic residues" evidence="1">
    <location>
        <begin position="112"/>
        <end position="124"/>
    </location>
</feature>
<sequence length="124" mass="12397">MRPDTAPAIPEPDTAVTVPAPGTAPAIPEPDTAVTVPAPGTAPAVRDFGAALAAPESGTAVAALVPRIAFATLVLSTAVATLAIIFRAGRSGCSEPGGFSCEPPGSGPREVTTIERLPHDRHGR</sequence>
<feature type="transmembrane region" description="Helical" evidence="2">
    <location>
        <begin position="68"/>
        <end position="86"/>
    </location>
</feature>
<evidence type="ECO:0000256" key="2">
    <source>
        <dbReference type="SAM" id="Phobius"/>
    </source>
</evidence>
<protein>
    <submittedName>
        <fullName evidence="3">Uncharacterized protein</fullName>
    </submittedName>
</protein>
<feature type="region of interest" description="Disordered" evidence="1">
    <location>
        <begin position="90"/>
        <end position="124"/>
    </location>
</feature>
<keyword evidence="2" id="KW-0812">Transmembrane</keyword>
<gene>
    <name evidence="3" type="ORF">ACFQ5G_11280</name>
</gene>
<dbReference type="EMBL" id="JBHTMK010000014">
    <property type="protein sequence ID" value="MFD1365927.1"/>
    <property type="molecule type" value="Genomic_DNA"/>
</dbReference>
<dbReference type="Proteomes" id="UP001597183">
    <property type="component" value="Unassembled WGS sequence"/>
</dbReference>
<comment type="caution">
    <text evidence="3">The sequence shown here is derived from an EMBL/GenBank/DDBJ whole genome shotgun (WGS) entry which is preliminary data.</text>
</comment>
<keyword evidence="2" id="KW-1133">Transmembrane helix</keyword>
<keyword evidence="2" id="KW-0472">Membrane</keyword>
<evidence type="ECO:0000256" key="1">
    <source>
        <dbReference type="SAM" id="MobiDB-lite"/>
    </source>
</evidence>
<evidence type="ECO:0000313" key="3">
    <source>
        <dbReference type="EMBL" id="MFD1365927.1"/>
    </source>
</evidence>
<feature type="compositionally biased region" description="Low complexity" evidence="1">
    <location>
        <begin position="12"/>
        <end position="37"/>
    </location>
</feature>
<proteinExistence type="predicted"/>
<dbReference type="RefSeq" id="WP_378078525.1">
    <property type="nucleotide sequence ID" value="NZ_JBHTMK010000014.1"/>
</dbReference>
<evidence type="ECO:0000313" key="4">
    <source>
        <dbReference type="Proteomes" id="UP001597183"/>
    </source>
</evidence>
<name>A0ABW4A794_9ACTN</name>